<reference evidence="2 3" key="1">
    <citation type="journal article" date="2018" name="Int. J. Syst. Evol. Microbiol.">
        <title>Bifidobacterium callitrichidarum sp. nov. from the faeces of the emperor tamarin (Saguinus imperator).</title>
        <authorList>
            <person name="Modesto M."/>
            <person name="Michelini S."/>
            <person name="Sansosti M.C."/>
            <person name="De Filippo C."/>
            <person name="Cavalieri D."/>
            <person name="Qvirist L."/>
            <person name="Andlid T."/>
            <person name="Spiezio C."/>
            <person name="Sandri C."/>
            <person name="Pascarelli S."/>
            <person name="Sgorbati B."/>
            <person name="Mattarelli P."/>
        </authorList>
    </citation>
    <scope>NUCLEOTIDE SEQUENCE [LARGE SCALE GENOMIC DNA]</scope>
    <source>
        <strain evidence="2 3">TRI 5</strain>
    </source>
</reference>
<dbReference type="AlphaFoldDB" id="A0A2U2NA83"/>
<dbReference type="EMBL" id="QFFM01000011">
    <property type="protein sequence ID" value="PWG65909.1"/>
    <property type="molecule type" value="Genomic_DNA"/>
</dbReference>
<dbReference type="InterPro" id="IPR029044">
    <property type="entry name" value="Nucleotide-diphossugar_trans"/>
</dbReference>
<evidence type="ECO:0000313" key="3">
    <source>
        <dbReference type="Proteomes" id="UP000245876"/>
    </source>
</evidence>
<sequence length="643" mass="72978">MFIDLSRPIWTPSLSSCSILPLYVKSPSYSGVGPKELTIGAHSYADFMTYFGSFSMKKWRLYTGDSDLAPTLVLETNAPVHVTLTQMVYRRLEKRPIVDVTDPTSLTSDGWFRYVIPYPADVDAQLVAFTVTTGDQPATLRSVYYGANVKRRRDVRIEIITTTFRKERQVTGNIDLIRTSLLEDSLWGQYFHLTVVDNGRSLPDDVTSGNSSITVIPNGNVGGAGGFAAGMIHAVEEGWATHVLLMDDDVTVCPESFKRTLRLLECASDEYASATVAGAMLSTANFELQQEDIGQIQAQRHLQPFKPRLIMDREYDITFNEELIPSSKEQGLYSAWWYSCFPVSRIREHGLPIPLFYRRDDVEYSTRIQEKEQLKFITLNGVCVWHDPFDLRWNPAVEIYLAARNLLIQEAFTPDPNNDMTANVARLRETIVNAGKHFDYPSMELVCDAITDYLRGPEYYRHPVGERLLKQAAAKAEKLRPISEIEGAPDVVNMWRVEETANDENVPVPPAPRPDARLSRRAARILGRLVRGILPHGNEDERKNHPTSTHKPKGGLAIIPVDGLCRPWRVLYDANRALAVEPSGQRGVMRVRDDSKRDGIMIRFEALAEQLMRDDSVARRYREQRDDMTSLAFWKQYLDEAKR</sequence>
<gene>
    <name evidence="2" type="ORF">DF196_06070</name>
</gene>
<protein>
    <recommendedName>
        <fullName evidence="4">Glycosyl transferase</fullName>
    </recommendedName>
</protein>
<dbReference type="Proteomes" id="UP000245876">
    <property type="component" value="Unassembled WGS sequence"/>
</dbReference>
<dbReference type="Gene3D" id="3.90.550.60">
    <property type="match status" value="1"/>
</dbReference>
<name>A0A2U2NA83_9BIFI</name>
<dbReference type="OrthoDB" id="3225550at2"/>
<evidence type="ECO:0000313" key="2">
    <source>
        <dbReference type="EMBL" id="PWG65909.1"/>
    </source>
</evidence>
<evidence type="ECO:0000256" key="1">
    <source>
        <dbReference type="SAM" id="MobiDB-lite"/>
    </source>
</evidence>
<dbReference type="RefSeq" id="WP_109056985.1">
    <property type="nucleotide sequence ID" value="NZ_QFFM01000011.1"/>
</dbReference>
<dbReference type="SUPFAM" id="SSF53448">
    <property type="entry name" value="Nucleotide-diphospho-sugar transferases"/>
    <property type="match status" value="1"/>
</dbReference>
<accession>A0A2U2NA83</accession>
<feature type="region of interest" description="Disordered" evidence="1">
    <location>
        <begin position="535"/>
        <end position="555"/>
    </location>
</feature>
<organism evidence="2 3">
    <name type="scientific">Bifidobacterium callitrichidarum</name>
    <dbReference type="NCBI Taxonomy" id="2052941"/>
    <lineage>
        <taxon>Bacteria</taxon>
        <taxon>Bacillati</taxon>
        <taxon>Actinomycetota</taxon>
        <taxon>Actinomycetes</taxon>
        <taxon>Bifidobacteriales</taxon>
        <taxon>Bifidobacteriaceae</taxon>
        <taxon>Bifidobacterium</taxon>
    </lineage>
</organism>
<proteinExistence type="predicted"/>
<evidence type="ECO:0008006" key="4">
    <source>
        <dbReference type="Google" id="ProtNLM"/>
    </source>
</evidence>
<comment type="caution">
    <text evidence="2">The sequence shown here is derived from an EMBL/GenBank/DDBJ whole genome shotgun (WGS) entry which is preliminary data.</text>
</comment>
<keyword evidence="3" id="KW-1185">Reference proteome</keyword>